<keyword evidence="3" id="KW-1185">Reference proteome</keyword>
<dbReference type="HOGENOM" id="CLU_053863_2_1_1"/>
<sequence>CNVEQESYPSSSPIWFVDSDDPNLTSVLERLEDTKNNNSLLRQQLKWLICELCRLYNLPKHLDVEMLDQPLPTGQNLASKKNGTTEEVTSDEEEEEEMAEDIEDLDHYEMKEEEPISGKKSEDEGIEKENLAILEKIRKTQRQDHLNVSMSHIGAVSGSVQASDRLMKELRDIYRSQSYKTGKDLWISAATI</sequence>
<evidence type="ECO:0000256" key="1">
    <source>
        <dbReference type="SAM" id="MobiDB-lite"/>
    </source>
</evidence>
<dbReference type="Proteomes" id="UP000007646">
    <property type="component" value="Unassembled WGS sequence"/>
</dbReference>
<reference evidence="2" key="3">
    <citation type="submission" date="2025-09" db="UniProtKB">
        <authorList>
            <consortium name="Ensembl"/>
        </authorList>
    </citation>
    <scope>IDENTIFICATION</scope>
    <source>
        <strain evidence="2">Isolate ISIS603380</strain>
    </source>
</reference>
<evidence type="ECO:0000313" key="3">
    <source>
        <dbReference type="Proteomes" id="UP000007646"/>
    </source>
</evidence>
<proteinExistence type="predicted"/>
<feature type="compositionally biased region" description="Basic and acidic residues" evidence="1">
    <location>
        <begin position="105"/>
        <end position="124"/>
    </location>
</feature>
<organism evidence="2 3">
    <name type="scientific">Loxodonta africana</name>
    <name type="common">African elephant</name>
    <dbReference type="NCBI Taxonomy" id="9785"/>
    <lineage>
        <taxon>Eukaryota</taxon>
        <taxon>Metazoa</taxon>
        <taxon>Chordata</taxon>
        <taxon>Craniata</taxon>
        <taxon>Vertebrata</taxon>
        <taxon>Euteleostomi</taxon>
        <taxon>Mammalia</taxon>
        <taxon>Eutheria</taxon>
        <taxon>Afrotheria</taxon>
        <taxon>Proboscidea</taxon>
        <taxon>Elephantidae</taxon>
        <taxon>Loxodonta</taxon>
    </lineage>
</organism>
<dbReference type="AlphaFoldDB" id="G3TSP4"/>
<dbReference type="GeneTree" id="ENSGT00940000155357"/>
<name>G3TSP4_LOXAF</name>
<feature type="compositionally biased region" description="Acidic residues" evidence="1">
    <location>
        <begin position="88"/>
        <end position="104"/>
    </location>
</feature>
<protein>
    <submittedName>
        <fullName evidence="2">Ubiquitin conjugating enzyme E2 Q2</fullName>
    </submittedName>
</protein>
<dbReference type="Ensembl" id="ENSLAFT00000030921.1">
    <property type="protein sequence ID" value="ENSLAFP00000018602.1"/>
    <property type="gene ID" value="ENSLAFG00000011825.3"/>
</dbReference>
<reference evidence="2" key="2">
    <citation type="submission" date="2025-08" db="UniProtKB">
        <authorList>
            <consortium name="Ensembl"/>
        </authorList>
    </citation>
    <scope>IDENTIFICATION</scope>
    <source>
        <strain evidence="2">Isolate ISIS603380</strain>
    </source>
</reference>
<reference evidence="2 3" key="1">
    <citation type="submission" date="2009-06" db="EMBL/GenBank/DDBJ databases">
        <title>The Genome Sequence of Loxodonta africana (African elephant).</title>
        <authorList>
            <person name="Di Palma F."/>
            <person name="Heiman D."/>
            <person name="Young S."/>
            <person name="Johnson J."/>
            <person name="Lander E.S."/>
            <person name="Lindblad-Toh K."/>
        </authorList>
    </citation>
    <scope>NUCLEOTIDE SEQUENCE [LARGE SCALE GENOMIC DNA]</scope>
    <source>
        <strain evidence="2 3">Isolate ISIS603380</strain>
    </source>
</reference>
<feature type="compositionally biased region" description="Polar residues" evidence="1">
    <location>
        <begin position="72"/>
        <end position="82"/>
    </location>
</feature>
<accession>G3TSP4</accession>
<evidence type="ECO:0000313" key="2">
    <source>
        <dbReference type="Ensembl" id="ENSLAFP00000018602.1"/>
    </source>
</evidence>
<feature type="region of interest" description="Disordered" evidence="1">
    <location>
        <begin position="71"/>
        <end position="124"/>
    </location>
</feature>
<gene>
    <name evidence="2" type="primary">UBE2Q2</name>
</gene>